<dbReference type="OrthoDB" id="9804645at2"/>
<keyword evidence="8 11" id="KW-1133">Transmembrane helix</keyword>
<evidence type="ECO:0000256" key="1">
    <source>
        <dbReference type="ARBA" id="ARBA00000085"/>
    </source>
</evidence>
<comment type="subcellular location">
    <subcellularLocation>
        <location evidence="2">Membrane</location>
    </subcellularLocation>
</comment>
<evidence type="ECO:0000256" key="7">
    <source>
        <dbReference type="ARBA" id="ARBA00022777"/>
    </source>
</evidence>
<dbReference type="Pfam" id="PF00512">
    <property type="entry name" value="HisKA"/>
    <property type="match status" value="1"/>
</dbReference>
<dbReference type="RefSeq" id="WP_093283999.1">
    <property type="nucleotide sequence ID" value="NZ_FOFS01000005.1"/>
</dbReference>
<dbReference type="CDD" id="cd00082">
    <property type="entry name" value="HisKA"/>
    <property type="match status" value="1"/>
</dbReference>
<proteinExistence type="predicted"/>
<dbReference type="Pfam" id="PF02518">
    <property type="entry name" value="HATPase_c"/>
    <property type="match status" value="1"/>
</dbReference>
<dbReference type="SMART" id="SM00388">
    <property type="entry name" value="HisKA"/>
    <property type="match status" value="1"/>
</dbReference>
<dbReference type="Pfam" id="PF08521">
    <property type="entry name" value="2CSK_N"/>
    <property type="match status" value="1"/>
</dbReference>
<dbReference type="InterPro" id="IPR003661">
    <property type="entry name" value="HisK_dim/P_dom"/>
</dbReference>
<dbReference type="SUPFAM" id="SSF47384">
    <property type="entry name" value="Homodimeric domain of signal transducing histidine kinase"/>
    <property type="match status" value="1"/>
</dbReference>
<dbReference type="InterPro" id="IPR036890">
    <property type="entry name" value="HATPase_C_sf"/>
</dbReference>
<reference evidence="14 15" key="1">
    <citation type="submission" date="2016-10" db="EMBL/GenBank/DDBJ databases">
        <authorList>
            <person name="de Groot N.N."/>
        </authorList>
    </citation>
    <scope>NUCLEOTIDE SEQUENCE [LARGE SCALE GENOMIC DNA]</scope>
    <source>
        <strain evidence="14 15">DSM 25927</strain>
    </source>
</reference>
<evidence type="ECO:0000313" key="14">
    <source>
        <dbReference type="EMBL" id="SEQ25772.1"/>
    </source>
</evidence>
<dbReference type="SMART" id="SM00387">
    <property type="entry name" value="HATPase_c"/>
    <property type="match status" value="1"/>
</dbReference>
<gene>
    <name evidence="14" type="ORF">SAMN04488038_10560</name>
</gene>
<sequence>MNVPRTHSLQSRLLRRLLLVTTLVVGAGASFTYALSRHFADRVFDAWLADSAEALANVVASRADFSDAALSQAVEQQVRFDNTDWVAFTVRGPQGLLAGRADIPMPAHPHGAGVQLYDALLQERDLRVAYVQLQRDGQPYTVAVAETLRKRRLMTSELLLATLLPSLLLAGVAALLIRSGVRRALQPLGAVRDAIVRSDPLKLQPLPVAELDEIRPLITAINDLLARLNLALDAQRSFVADTAHQLRNPLAGIKLQIEEALRHTEPVSRETLLRVLGGTDRAARLAAQLLSLARAEADAMQAQMPIQRVDLEQFCAERGREWVPRLLRHGLQIQLDPPPQPVFALCRPLLLGEALDNLLDNALRYAGQGRLIRLIVESADEEAWLTVADDGPGFAPHLRETLFRRFARGDHSSGDGAGLGLAIVRELLRAQNGDAEVVTAPGGRGAAIRLRLRAAPPQPTA</sequence>
<dbReference type="GO" id="GO:0000155">
    <property type="term" value="F:phosphorelay sensor kinase activity"/>
    <property type="evidence" value="ECO:0007669"/>
    <property type="project" value="InterPro"/>
</dbReference>
<keyword evidence="10 11" id="KW-0472">Membrane</keyword>
<feature type="transmembrane region" description="Helical" evidence="11">
    <location>
        <begin position="17"/>
        <end position="35"/>
    </location>
</feature>
<dbReference type="SUPFAM" id="SSF55874">
    <property type="entry name" value="ATPase domain of HSP90 chaperone/DNA topoisomerase II/histidine kinase"/>
    <property type="match status" value="1"/>
</dbReference>
<keyword evidence="5" id="KW-0808">Transferase</keyword>
<dbReference type="InterPro" id="IPR013727">
    <property type="entry name" value="2CSK_N"/>
</dbReference>
<dbReference type="PROSITE" id="PS50885">
    <property type="entry name" value="HAMP"/>
    <property type="match status" value="1"/>
</dbReference>
<dbReference type="InterPro" id="IPR005467">
    <property type="entry name" value="His_kinase_dom"/>
</dbReference>
<evidence type="ECO:0000256" key="4">
    <source>
        <dbReference type="ARBA" id="ARBA00022553"/>
    </source>
</evidence>
<dbReference type="InterPro" id="IPR050428">
    <property type="entry name" value="TCS_sensor_his_kinase"/>
</dbReference>
<dbReference type="InterPro" id="IPR004358">
    <property type="entry name" value="Sig_transdc_His_kin-like_C"/>
</dbReference>
<keyword evidence="9" id="KW-0902">Two-component regulatory system</keyword>
<dbReference type="InterPro" id="IPR003660">
    <property type="entry name" value="HAMP_dom"/>
</dbReference>
<dbReference type="GO" id="GO:0005886">
    <property type="term" value="C:plasma membrane"/>
    <property type="evidence" value="ECO:0007669"/>
    <property type="project" value="TreeGrafter"/>
</dbReference>
<keyword evidence="7 14" id="KW-0418">Kinase</keyword>
<dbReference type="EC" id="2.7.13.3" evidence="3"/>
<accession>A0A1H9EJJ9</accession>
<dbReference type="Gene3D" id="1.10.287.130">
    <property type="match status" value="1"/>
</dbReference>
<feature type="domain" description="HAMP" evidence="13">
    <location>
        <begin position="182"/>
        <end position="233"/>
    </location>
</feature>
<evidence type="ECO:0000256" key="9">
    <source>
        <dbReference type="ARBA" id="ARBA00023012"/>
    </source>
</evidence>
<dbReference type="Gene3D" id="3.30.565.10">
    <property type="entry name" value="Histidine kinase-like ATPase, C-terminal domain"/>
    <property type="match status" value="1"/>
</dbReference>
<feature type="domain" description="Histidine kinase" evidence="12">
    <location>
        <begin position="241"/>
        <end position="456"/>
    </location>
</feature>
<evidence type="ECO:0000256" key="8">
    <source>
        <dbReference type="ARBA" id="ARBA00022989"/>
    </source>
</evidence>
<dbReference type="InterPro" id="IPR003594">
    <property type="entry name" value="HATPase_dom"/>
</dbReference>
<evidence type="ECO:0000256" key="11">
    <source>
        <dbReference type="SAM" id="Phobius"/>
    </source>
</evidence>
<dbReference type="EMBL" id="FOFS01000005">
    <property type="protein sequence ID" value="SEQ25772.1"/>
    <property type="molecule type" value="Genomic_DNA"/>
</dbReference>
<keyword evidence="4" id="KW-0597">Phosphoprotein</keyword>
<evidence type="ECO:0000256" key="10">
    <source>
        <dbReference type="ARBA" id="ARBA00023136"/>
    </source>
</evidence>
<dbReference type="STRING" id="489703.SAMN04488038_10560"/>
<evidence type="ECO:0000259" key="12">
    <source>
        <dbReference type="PROSITE" id="PS50109"/>
    </source>
</evidence>
<dbReference type="AlphaFoldDB" id="A0A1H9EJJ9"/>
<evidence type="ECO:0000259" key="13">
    <source>
        <dbReference type="PROSITE" id="PS50885"/>
    </source>
</evidence>
<dbReference type="PRINTS" id="PR00344">
    <property type="entry name" value="BCTRLSENSOR"/>
</dbReference>
<evidence type="ECO:0000313" key="15">
    <source>
        <dbReference type="Proteomes" id="UP000199233"/>
    </source>
</evidence>
<evidence type="ECO:0000256" key="2">
    <source>
        <dbReference type="ARBA" id="ARBA00004370"/>
    </source>
</evidence>
<name>A0A1H9EJJ9_9GAMM</name>
<keyword evidence="6 11" id="KW-0812">Transmembrane</keyword>
<evidence type="ECO:0000256" key="3">
    <source>
        <dbReference type="ARBA" id="ARBA00012438"/>
    </source>
</evidence>
<dbReference type="Proteomes" id="UP000199233">
    <property type="component" value="Unassembled WGS sequence"/>
</dbReference>
<evidence type="ECO:0000256" key="6">
    <source>
        <dbReference type="ARBA" id="ARBA00022692"/>
    </source>
</evidence>
<evidence type="ECO:0000256" key="5">
    <source>
        <dbReference type="ARBA" id="ARBA00022679"/>
    </source>
</evidence>
<keyword evidence="15" id="KW-1185">Reference proteome</keyword>
<organism evidence="14 15">
    <name type="scientific">Solimonas aquatica</name>
    <dbReference type="NCBI Taxonomy" id="489703"/>
    <lineage>
        <taxon>Bacteria</taxon>
        <taxon>Pseudomonadati</taxon>
        <taxon>Pseudomonadota</taxon>
        <taxon>Gammaproteobacteria</taxon>
        <taxon>Nevskiales</taxon>
        <taxon>Nevskiaceae</taxon>
        <taxon>Solimonas</taxon>
    </lineage>
</organism>
<dbReference type="InterPro" id="IPR036097">
    <property type="entry name" value="HisK_dim/P_sf"/>
</dbReference>
<dbReference type="CDD" id="cd00075">
    <property type="entry name" value="HATPase"/>
    <property type="match status" value="1"/>
</dbReference>
<comment type="catalytic activity">
    <reaction evidence="1">
        <text>ATP + protein L-histidine = ADP + protein N-phospho-L-histidine.</text>
        <dbReference type="EC" id="2.7.13.3"/>
    </reaction>
</comment>
<dbReference type="PROSITE" id="PS50109">
    <property type="entry name" value="HIS_KIN"/>
    <property type="match status" value="1"/>
</dbReference>
<dbReference type="PANTHER" id="PTHR45436">
    <property type="entry name" value="SENSOR HISTIDINE KINASE YKOH"/>
    <property type="match status" value="1"/>
</dbReference>
<protein>
    <recommendedName>
        <fullName evidence="3">histidine kinase</fullName>
        <ecNumber evidence="3">2.7.13.3</ecNumber>
    </recommendedName>
</protein>
<dbReference type="PANTHER" id="PTHR45436:SF1">
    <property type="entry name" value="SENSOR PROTEIN QSEC"/>
    <property type="match status" value="1"/>
</dbReference>